<evidence type="ECO:0000256" key="1">
    <source>
        <dbReference type="ARBA" id="ARBA00000707"/>
    </source>
</evidence>
<name>X6MDL4_RETFI</name>
<keyword evidence="3" id="KW-0645">Protease</keyword>
<gene>
    <name evidence="8" type="ORF">RFI_25619</name>
</gene>
<dbReference type="Pfam" id="PF02099">
    <property type="entry name" value="Josephin"/>
    <property type="match status" value="1"/>
</dbReference>
<sequence>MFIIHINKQKVSSLSLEQSDLGDCFQGFILNIPKKKFSVFKGRHWLTIRKCGDVWWNLDSSNDSPQVMSGDEVLTFILTAITDSGALMIVRKNNVTKNKEEKVTKEETDKKVDVITEKK</sequence>
<comment type="caution">
    <text evidence="8">The sequence shown here is derived from an EMBL/GenBank/DDBJ whole genome shotgun (WGS) entry which is preliminary data.</text>
</comment>
<dbReference type="AlphaFoldDB" id="X6MDL4"/>
<evidence type="ECO:0000256" key="6">
    <source>
        <dbReference type="PROSITE-ProRule" id="PRU00331"/>
    </source>
</evidence>
<dbReference type="EC" id="3.4.19.12" evidence="2"/>
<evidence type="ECO:0000256" key="3">
    <source>
        <dbReference type="ARBA" id="ARBA00022670"/>
    </source>
</evidence>
<dbReference type="GO" id="GO:0006508">
    <property type="term" value="P:proteolysis"/>
    <property type="evidence" value="ECO:0007669"/>
    <property type="project" value="UniProtKB-KW"/>
</dbReference>
<dbReference type="InterPro" id="IPR040053">
    <property type="entry name" value="JOSD1/2"/>
</dbReference>
<dbReference type="OrthoDB" id="422700at2759"/>
<evidence type="ECO:0000256" key="5">
    <source>
        <dbReference type="ARBA" id="ARBA00022801"/>
    </source>
</evidence>
<dbReference type="Proteomes" id="UP000023152">
    <property type="component" value="Unassembled WGS sequence"/>
</dbReference>
<keyword evidence="4" id="KW-0833">Ubl conjugation pathway</keyword>
<dbReference type="Gene3D" id="3.90.70.40">
    <property type="match status" value="1"/>
</dbReference>
<evidence type="ECO:0000313" key="8">
    <source>
        <dbReference type="EMBL" id="ETO11756.1"/>
    </source>
</evidence>
<dbReference type="PANTHER" id="PTHR13291:SF0">
    <property type="entry name" value="JOSEPHIN-LIKE PROTEIN"/>
    <property type="match status" value="1"/>
</dbReference>
<evidence type="ECO:0000259" key="7">
    <source>
        <dbReference type="PROSITE" id="PS50957"/>
    </source>
</evidence>
<accession>X6MDL4</accession>
<dbReference type="InterPro" id="IPR006155">
    <property type="entry name" value="Josephin"/>
</dbReference>
<dbReference type="EMBL" id="ASPP01022080">
    <property type="protein sequence ID" value="ETO11756.1"/>
    <property type="molecule type" value="Genomic_DNA"/>
</dbReference>
<dbReference type="PANTHER" id="PTHR13291">
    <property type="entry name" value="JOSEPHIN 1, 2"/>
    <property type="match status" value="1"/>
</dbReference>
<comment type="caution">
    <text evidence="6">Lacks conserved residue(s) required for the propagation of feature annotation.</text>
</comment>
<keyword evidence="9" id="KW-1185">Reference proteome</keyword>
<evidence type="ECO:0000256" key="4">
    <source>
        <dbReference type="ARBA" id="ARBA00022786"/>
    </source>
</evidence>
<dbReference type="GO" id="GO:0016579">
    <property type="term" value="P:protein deubiquitination"/>
    <property type="evidence" value="ECO:0007669"/>
    <property type="project" value="InterPro"/>
</dbReference>
<dbReference type="PROSITE" id="PS50957">
    <property type="entry name" value="JOSEPHIN"/>
    <property type="match status" value="1"/>
</dbReference>
<dbReference type="GO" id="GO:0004843">
    <property type="term" value="F:cysteine-type deubiquitinase activity"/>
    <property type="evidence" value="ECO:0007669"/>
    <property type="project" value="UniProtKB-EC"/>
</dbReference>
<feature type="domain" description="Josephin" evidence="7">
    <location>
        <begin position="1"/>
        <end position="106"/>
    </location>
</feature>
<reference evidence="8 9" key="1">
    <citation type="journal article" date="2013" name="Curr. Biol.">
        <title>The Genome of the Foraminiferan Reticulomyxa filosa.</title>
        <authorList>
            <person name="Glockner G."/>
            <person name="Hulsmann N."/>
            <person name="Schleicher M."/>
            <person name="Noegel A.A."/>
            <person name="Eichinger L."/>
            <person name="Gallinger C."/>
            <person name="Pawlowski J."/>
            <person name="Sierra R."/>
            <person name="Euteneuer U."/>
            <person name="Pillet L."/>
            <person name="Moustafa A."/>
            <person name="Platzer M."/>
            <person name="Groth M."/>
            <person name="Szafranski K."/>
            <person name="Schliwa M."/>
        </authorList>
    </citation>
    <scope>NUCLEOTIDE SEQUENCE [LARGE SCALE GENOMIC DNA]</scope>
</reference>
<organism evidence="8 9">
    <name type="scientific">Reticulomyxa filosa</name>
    <dbReference type="NCBI Taxonomy" id="46433"/>
    <lineage>
        <taxon>Eukaryota</taxon>
        <taxon>Sar</taxon>
        <taxon>Rhizaria</taxon>
        <taxon>Retaria</taxon>
        <taxon>Foraminifera</taxon>
        <taxon>Monothalamids</taxon>
        <taxon>Reticulomyxidae</taxon>
        <taxon>Reticulomyxa</taxon>
    </lineage>
</organism>
<comment type="catalytic activity">
    <reaction evidence="1">
        <text>Thiol-dependent hydrolysis of ester, thioester, amide, peptide and isopeptide bonds formed by the C-terminal Gly of ubiquitin (a 76-residue protein attached to proteins as an intracellular targeting signal).</text>
        <dbReference type="EC" id="3.4.19.12"/>
    </reaction>
</comment>
<keyword evidence="5" id="KW-0378">Hydrolase</keyword>
<evidence type="ECO:0000256" key="2">
    <source>
        <dbReference type="ARBA" id="ARBA00012759"/>
    </source>
</evidence>
<evidence type="ECO:0000313" key="9">
    <source>
        <dbReference type="Proteomes" id="UP000023152"/>
    </source>
</evidence>
<proteinExistence type="predicted"/>
<protein>
    <recommendedName>
        <fullName evidence="2">ubiquitinyl hydrolase 1</fullName>
        <ecNumber evidence="2">3.4.19.12</ecNumber>
    </recommendedName>
</protein>